<feature type="transmembrane region" description="Helical" evidence="1">
    <location>
        <begin position="93"/>
        <end position="115"/>
    </location>
</feature>
<reference evidence="2 3" key="1">
    <citation type="submission" date="2018-11" db="EMBL/GenBank/DDBJ databases">
        <title>Genomes From Bacteria Associated with the Canine Oral Cavity: a Test Case for Automated Genome-Based Taxonomic Assignment.</title>
        <authorList>
            <person name="Coil D.A."/>
            <person name="Jospin G."/>
            <person name="Darling A.E."/>
            <person name="Wallis C."/>
            <person name="Davis I.J."/>
            <person name="Harris S."/>
            <person name="Eisen J.A."/>
            <person name="Holcombe L.J."/>
            <person name="O'Flynn C."/>
        </authorList>
    </citation>
    <scope>NUCLEOTIDE SEQUENCE [LARGE SCALE GENOMIC DNA]</scope>
    <source>
        <strain evidence="2 3">OH2822_COT-296</strain>
    </source>
</reference>
<protein>
    <submittedName>
        <fullName evidence="2">Uncharacterized protein</fullName>
    </submittedName>
</protein>
<evidence type="ECO:0000313" key="3">
    <source>
        <dbReference type="Proteomes" id="UP000280935"/>
    </source>
</evidence>
<gene>
    <name evidence="2" type="ORF">EII35_10885</name>
</gene>
<organism evidence="2 3">
    <name type="scientific">Arachnia propionica</name>
    <dbReference type="NCBI Taxonomy" id="1750"/>
    <lineage>
        <taxon>Bacteria</taxon>
        <taxon>Bacillati</taxon>
        <taxon>Actinomycetota</taxon>
        <taxon>Actinomycetes</taxon>
        <taxon>Propionibacteriales</taxon>
        <taxon>Propionibacteriaceae</taxon>
        <taxon>Arachnia</taxon>
    </lineage>
</organism>
<dbReference type="AlphaFoldDB" id="A0A3P1WRC7"/>
<dbReference type="Proteomes" id="UP000280935">
    <property type="component" value="Unassembled WGS sequence"/>
</dbReference>
<feature type="transmembrane region" description="Helical" evidence="1">
    <location>
        <begin position="121"/>
        <end position="138"/>
    </location>
</feature>
<keyword evidence="1" id="KW-0812">Transmembrane</keyword>
<proteinExistence type="predicted"/>
<keyword evidence="1" id="KW-1133">Transmembrane helix</keyword>
<sequence>MRAALRAELRRSATLPPLGWATAGGVLLAVGVVLLLRQSSGGAPATAVADLSRGVVQAAAVVAGAVLGAAEWPHRSVAWLAVPRRIVWWASRWMVAGVATAFVAALLTAASRVPLGVLDGWAGAWLWLWAVAMAAHLAAEVTRSVLAGSVAVLAVLWIAPGLLRPFPVAMAWLPDATPLGGWAGVRPGVGVGWLIAVALAAALRAWLRAGDA</sequence>
<dbReference type="EMBL" id="RQYT01000028">
    <property type="protein sequence ID" value="RRD48855.1"/>
    <property type="molecule type" value="Genomic_DNA"/>
</dbReference>
<comment type="caution">
    <text evidence="2">The sequence shown here is derived from an EMBL/GenBank/DDBJ whole genome shotgun (WGS) entry which is preliminary data.</text>
</comment>
<dbReference type="OrthoDB" id="9992986at2"/>
<accession>A0A3P1WRC7</accession>
<feature type="transmembrane region" description="Helical" evidence="1">
    <location>
        <begin position="12"/>
        <end position="35"/>
    </location>
</feature>
<keyword evidence="1" id="KW-0472">Membrane</keyword>
<feature type="transmembrane region" description="Helical" evidence="1">
    <location>
        <begin position="55"/>
        <end position="72"/>
    </location>
</feature>
<evidence type="ECO:0000313" key="2">
    <source>
        <dbReference type="EMBL" id="RRD48855.1"/>
    </source>
</evidence>
<feature type="transmembrane region" description="Helical" evidence="1">
    <location>
        <begin position="183"/>
        <end position="207"/>
    </location>
</feature>
<dbReference type="RefSeq" id="WP_125228497.1">
    <property type="nucleotide sequence ID" value="NZ_RQYT01000028.1"/>
</dbReference>
<evidence type="ECO:0000256" key="1">
    <source>
        <dbReference type="SAM" id="Phobius"/>
    </source>
</evidence>
<feature type="transmembrane region" description="Helical" evidence="1">
    <location>
        <begin position="145"/>
        <end position="163"/>
    </location>
</feature>
<name>A0A3P1WRC7_9ACTN</name>